<dbReference type="Proteomes" id="UP000198224">
    <property type="component" value="Chromosome I"/>
</dbReference>
<dbReference type="EMBL" id="LT607409">
    <property type="protein sequence ID" value="SCF23549.1"/>
    <property type="molecule type" value="Genomic_DNA"/>
</dbReference>
<dbReference type="RefSeq" id="WP_088991760.1">
    <property type="nucleotide sequence ID" value="NZ_LT607409.1"/>
</dbReference>
<evidence type="ECO:0000259" key="6">
    <source>
        <dbReference type="PROSITE" id="PS51900"/>
    </source>
</evidence>
<dbReference type="GO" id="GO:0015074">
    <property type="term" value="P:DNA integration"/>
    <property type="evidence" value="ECO:0007669"/>
    <property type="project" value="UniProtKB-KW"/>
</dbReference>
<dbReference type="SUPFAM" id="SSF56349">
    <property type="entry name" value="DNA breaking-rejoining enzymes"/>
    <property type="match status" value="1"/>
</dbReference>
<dbReference type="Pfam" id="PF02899">
    <property type="entry name" value="Phage_int_SAM_1"/>
    <property type="match status" value="1"/>
</dbReference>
<evidence type="ECO:0000313" key="7">
    <source>
        <dbReference type="EMBL" id="SCF23549.1"/>
    </source>
</evidence>
<keyword evidence="3" id="KW-0233">DNA recombination</keyword>
<feature type="domain" description="Tyr recombinase" evidence="5">
    <location>
        <begin position="136"/>
        <end position="346"/>
    </location>
</feature>
<dbReference type="Gene3D" id="1.10.443.10">
    <property type="entry name" value="Intergrase catalytic core"/>
    <property type="match status" value="1"/>
</dbReference>
<keyword evidence="2 4" id="KW-0238">DNA-binding</keyword>
<dbReference type="Pfam" id="PF00589">
    <property type="entry name" value="Phage_integrase"/>
    <property type="match status" value="1"/>
</dbReference>
<evidence type="ECO:0000256" key="2">
    <source>
        <dbReference type="ARBA" id="ARBA00023125"/>
    </source>
</evidence>
<dbReference type="InterPro" id="IPR050090">
    <property type="entry name" value="Tyrosine_recombinase_XerCD"/>
</dbReference>
<dbReference type="InterPro" id="IPR004107">
    <property type="entry name" value="Integrase_SAM-like_N"/>
</dbReference>
<organism evidence="7 8">
    <name type="scientific">Micromonospora chokoriensis</name>
    <dbReference type="NCBI Taxonomy" id="356851"/>
    <lineage>
        <taxon>Bacteria</taxon>
        <taxon>Bacillati</taxon>
        <taxon>Actinomycetota</taxon>
        <taxon>Actinomycetes</taxon>
        <taxon>Micromonosporales</taxon>
        <taxon>Micromonosporaceae</taxon>
        <taxon>Micromonospora</taxon>
    </lineage>
</organism>
<evidence type="ECO:0000256" key="1">
    <source>
        <dbReference type="ARBA" id="ARBA00022908"/>
    </source>
</evidence>
<feature type="domain" description="Core-binding (CB)" evidence="6">
    <location>
        <begin position="19"/>
        <end position="105"/>
    </location>
</feature>
<dbReference type="PROSITE" id="PS51900">
    <property type="entry name" value="CB"/>
    <property type="match status" value="1"/>
</dbReference>
<proteinExistence type="predicted"/>
<dbReference type="InterPro" id="IPR044068">
    <property type="entry name" value="CB"/>
</dbReference>
<keyword evidence="1" id="KW-0229">DNA integration</keyword>
<protein>
    <submittedName>
        <fullName evidence="7">Site-specific recombinase XerD</fullName>
    </submittedName>
</protein>
<dbReference type="GO" id="GO:0003677">
    <property type="term" value="F:DNA binding"/>
    <property type="evidence" value="ECO:0007669"/>
    <property type="project" value="UniProtKB-UniRule"/>
</dbReference>
<dbReference type="AlphaFoldDB" id="A0A1C4YS14"/>
<reference evidence="8" key="1">
    <citation type="submission" date="2016-06" db="EMBL/GenBank/DDBJ databases">
        <authorList>
            <person name="Varghese N."/>
            <person name="Submissions Spin"/>
        </authorList>
    </citation>
    <scope>NUCLEOTIDE SEQUENCE [LARGE SCALE GENOMIC DNA]</scope>
    <source>
        <strain evidence="8">DSM 45160</strain>
    </source>
</reference>
<evidence type="ECO:0000256" key="3">
    <source>
        <dbReference type="ARBA" id="ARBA00023172"/>
    </source>
</evidence>
<dbReference type="InterPro" id="IPR010998">
    <property type="entry name" value="Integrase_recombinase_N"/>
</dbReference>
<dbReference type="PROSITE" id="PS51898">
    <property type="entry name" value="TYR_RECOMBINASE"/>
    <property type="match status" value="1"/>
</dbReference>
<dbReference type="PANTHER" id="PTHR30349">
    <property type="entry name" value="PHAGE INTEGRASE-RELATED"/>
    <property type="match status" value="1"/>
</dbReference>
<evidence type="ECO:0000256" key="4">
    <source>
        <dbReference type="PROSITE-ProRule" id="PRU01248"/>
    </source>
</evidence>
<dbReference type="InterPro" id="IPR011010">
    <property type="entry name" value="DNA_brk_join_enz"/>
</dbReference>
<dbReference type="GO" id="GO:0006310">
    <property type="term" value="P:DNA recombination"/>
    <property type="evidence" value="ECO:0007669"/>
    <property type="project" value="UniProtKB-KW"/>
</dbReference>
<dbReference type="Gene3D" id="1.10.150.130">
    <property type="match status" value="1"/>
</dbReference>
<gene>
    <name evidence="7" type="ORF">GA0070612_5160</name>
</gene>
<evidence type="ECO:0000313" key="8">
    <source>
        <dbReference type="Proteomes" id="UP000198224"/>
    </source>
</evidence>
<accession>A0A1C4YS14</accession>
<name>A0A1C4YS14_9ACTN</name>
<dbReference type="InterPro" id="IPR013762">
    <property type="entry name" value="Integrase-like_cat_sf"/>
</dbReference>
<dbReference type="InterPro" id="IPR002104">
    <property type="entry name" value="Integrase_catalytic"/>
</dbReference>
<dbReference type="PANTHER" id="PTHR30349:SF81">
    <property type="entry name" value="TYROSINE RECOMBINASE XERC"/>
    <property type="match status" value="1"/>
</dbReference>
<evidence type="ECO:0000259" key="5">
    <source>
        <dbReference type="PROSITE" id="PS51898"/>
    </source>
</evidence>
<keyword evidence="8" id="KW-1185">Reference proteome</keyword>
<sequence length="361" mass="41220">MALAVVRSIRSPRELVTAQETEDFEQELLDQYALAMSAGGVGDEQVASHRATLFEFIRFLQRPVWTAEASDADRYLAWLRSSKDQATSTRYNKSIALRQFYGFLVMRYQGDIHTLTGHVVDQPIDEFNRPTKPYHDVPRVPPSQAEVEELFARWREWLPEARKFLPAARDYLAASLWRRAGLRISESVMLDVRDWRPDLGELGKLHVRYGKGSRGRGPKTRLVPGINAVDELLTWWLRDVRHQFGDDWDDPNAPLLPSERRDRLTGRCLRAGANALRTGLADAVRRWLPAWDGQLTPHGLRHFCASSLYARGVDLKAIQELLGHSWLSTTTRYIHVHESHIEGAWAQANERVAARLAGGKR</sequence>